<keyword evidence="4" id="KW-1185">Reference proteome</keyword>
<dbReference type="InterPro" id="IPR013087">
    <property type="entry name" value="Znf_C2H2_type"/>
</dbReference>
<comment type="caution">
    <text evidence="3">The sequence shown here is derived from an EMBL/GenBank/DDBJ whole genome shotgun (WGS) entry which is preliminary data.</text>
</comment>
<evidence type="ECO:0000256" key="1">
    <source>
        <dbReference type="SAM" id="MobiDB-lite"/>
    </source>
</evidence>
<reference evidence="3" key="1">
    <citation type="submission" date="2023-06" db="EMBL/GenBank/DDBJ databases">
        <title>Genome-scale phylogeny and comparative genomics of the fungal order Sordariales.</title>
        <authorList>
            <consortium name="Lawrence Berkeley National Laboratory"/>
            <person name="Hensen N."/>
            <person name="Bonometti L."/>
            <person name="Westerberg I."/>
            <person name="Brannstrom I.O."/>
            <person name="Guillou S."/>
            <person name="Cros-Aarteil S."/>
            <person name="Calhoun S."/>
            <person name="Haridas S."/>
            <person name="Kuo A."/>
            <person name="Mondo S."/>
            <person name="Pangilinan J."/>
            <person name="Riley R."/>
            <person name="Labutti K."/>
            <person name="Andreopoulos B."/>
            <person name="Lipzen A."/>
            <person name="Chen C."/>
            <person name="Yanf M."/>
            <person name="Daum C."/>
            <person name="Ng V."/>
            <person name="Clum A."/>
            <person name="Steindorff A."/>
            <person name="Ohm R."/>
            <person name="Martin F."/>
            <person name="Silar P."/>
            <person name="Natvig D."/>
            <person name="Lalanne C."/>
            <person name="Gautier V."/>
            <person name="Ament-Velasquez S.L."/>
            <person name="Kruys A."/>
            <person name="Hutchinson M.I."/>
            <person name="Powell A.J."/>
            <person name="Barry K."/>
            <person name="Miller A.N."/>
            <person name="Grigoriev I.V."/>
            <person name="Debuchy R."/>
            <person name="Gladieux P."/>
            <person name="Thoren M.H."/>
            <person name="Johannesson H."/>
        </authorList>
    </citation>
    <scope>NUCLEOTIDE SEQUENCE</scope>
    <source>
        <strain evidence="3">8032-3</strain>
    </source>
</reference>
<protein>
    <recommendedName>
        <fullName evidence="2">C2H2-type domain-containing protein</fullName>
    </recommendedName>
</protein>
<evidence type="ECO:0000313" key="3">
    <source>
        <dbReference type="EMBL" id="KAK1768159.1"/>
    </source>
</evidence>
<accession>A0AAJ0C117</accession>
<dbReference type="GeneID" id="85310895"/>
<name>A0AAJ0C117_9PEZI</name>
<organism evidence="3 4">
    <name type="scientific">Phialemonium atrogriseum</name>
    <dbReference type="NCBI Taxonomy" id="1093897"/>
    <lineage>
        <taxon>Eukaryota</taxon>
        <taxon>Fungi</taxon>
        <taxon>Dikarya</taxon>
        <taxon>Ascomycota</taxon>
        <taxon>Pezizomycotina</taxon>
        <taxon>Sordariomycetes</taxon>
        <taxon>Sordariomycetidae</taxon>
        <taxon>Cephalothecales</taxon>
        <taxon>Cephalothecaceae</taxon>
        <taxon>Phialemonium</taxon>
    </lineage>
</organism>
<dbReference type="RefSeq" id="XP_060284372.1">
    <property type="nucleotide sequence ID" value="XM_060427708.1"/>
</dbReference>
<feature type="domain" description="C2H2-type" evidence="2">
    <location>
        <begin position="207"/>
        <end position="241"/>
    </location>
</feature>
<proteinExistence type="predicted"/>
<evidence type="ECO:0000259" key="2">
    <source>
        <dbReference type="SMART" id="SM00355"/>
    </source>
</evidence>
<gene>
    <name evidence="3" type="ORF">QBC33DRAFT_536393</name>
</gene>
<evidence type="ECO:0000313" key="4">
    <source>
        <dbReference type="Proteomes" id="UP001244011"/>
    </source>
</evidence>
<dbReference type="AlphaFoldDB" id="A0AAJ0C117"/>
<dbReference type="Proteomes" id="UP001244011">
    <property type="component" value="Unassembled WGS sequence"/>
</dbReference>
<dbReference type="Gene3D" id="3.30.160.60">
    <property type="entry name" value="Classic Zinc Finger"/>
    <property type="match status" value="1"/>
</dbReference>
<dbReference type="SMART" id="SM00355">
    <property type="entry name" value="ZnF_C2H2"/>
    <property type="match status" value="2"/>
</dbReference>
<feature type="compositionally biased region" description="Basic and acidic residues" evidence="1">
    <location>
        <begin position="189"/>
        <end position="199"/>
    </location>
</feature>
<feature type="domain" description="C2H2-type" evidence="2">
    <location>
        <begin position="245"/>
        <end position="274"/>
    </location>
</feature>
<sequence>MGHATSRKDFFATPLFDSVVAEGGRNSLIAEHFAKELPGIVASRRPPRTATGTCLLADVGEDILGLLHITCRLAERVVGGDLVSRVVENQLDYLVHGDNGKLTRYLDDKHTTLKAIVTSLEDVTRSCEQAWDESPLHPSLHCQETGQNEVHPGYGVPASSMPTAPSSQLSGIVDGDSMDTDSAGLDGPDGARKELEEHLRSRGSGTYTCTFGMSCKKGGVEDGKLRVFKRNSEFRMHMERHDKPYTCDLPGCPNGNKGFSRLDLLQRHKKNVRHKTNVPWSNETIQKYQAKSSY</sequence>
<dbReference type="EMBL" id="MU839006">
    <property type="protein sequence ID" value="KAK1768159.1"/>
    <property type="molecule type" value="Genomic_DNA"/>
</dbReference>
<feature type="region of interest" description="Disordered" evidence="1">
    <location>
        <begin position="176"/>
        <end position="199"/>
    </location>
</feature>